<dbReference type="InterPro" id="IPR057251">
    <property type="entry name" value="FP_C"/>
</dbReference>
<reference evidence="3" key="1">
    <citation type="submission" date="2021-05" db="EMBL/GenBank/DDBJ databases">
        <authorList>
            <person name="Alioto T."/>
            <person name="Alioto T."/>
            <person name="Gomez Garrido J."/>
        </authorList>
    </citation>
    <scope>NUCLEOTIDE SEQUENCE</scope>
</reference>
<keyword evidence="1" id="KW-0732">Signal</keyword>
<evidence type="ECO:0000256" key="1">
    <source>
        <dbReference type="SAM" id="SignalP"/>
    </source>
</evidence>
<evidence type="ECO:0000259" key="2">
    <source>
        <dbReference type="Pfam" id="PF25298"/>
    </source>
</evidence>
<dbReference type="Pfam" id="PF25298">
    <property type="entry name" value="Baculo_FP_2nd"/>
    <property type="match status" value="1"/>
</dbReference>
<protein>
    <recommendedName>
        <fullName evidence="2">FP protein C-terminal domain-containing protein</fullName>
    </recommendedName>
</protein>
<proteinExistence type="predicted"/>
<dbReference type="EMBL" id="HBUF01195182">
    <property type="protein sequence ID" value="CAG6659783.1"/>
    <property type="molecule type" value="Transcribed_RNA"/>
</dbReference>
<feature type="chain" id="PRO_5035703468" description="FP protein C-terminal domain-containing protein" evidence="1">
    <location>
        <begin position="24"/>
        <end position="405"/>
    </location>
</feature>
<accession>A0A8D8RY41</accession>
<sequence length="405" mass="47246">MVLSASSRILVLGSVAVLAGVLCQKLNITSRIRHLPWPKLVKSVDLVDNIAGNSPGDGTTGNQALNMINTELDNLLKRIKQTRNRTLGVKSRRTLDLVRSINQCDGVERECLVKILGIPGLSRTYYFMVLQQLAQHINVPFKESDVLMLKRMNGQPNFVDTPEVAYSNLTYPVFIKFNTDESKDDFIDRFESVLTEKMNPQYLSQKFNANLFLDKMPRTMKIQLHGFRTMTQTNLYQVIDRLSKQIGYGNWKDKIQTLYQTRYTKFFDFSGQEQLQTEGIIVKLRTRRLKFEWMRRTREEMVKRPKDQRKGGFSINLKNHVKYRHRNFTVYIDEHLSTHKKNLFLIARARCLLNNWLHCWTWDGQVYVRKTENASTIRINTFEDIDRCVKPNPIPALINRAVKIP</sequence>
<dbReference type="EMBL" id="HBUF01195183">
    <property type="protein sequence ID" value="CAG6659784.1"/>
    <property type="molecule type" value="Transcribed_RNA"/>
</dbReference>
<organism evidence="3">
    <name type="scientific">Cacopsylla melanoneura</name>
    <dbReference type="NCBI Taxonomy" id="428564"/>
    <lineage>
        <taxon>Eukaryota</taxon>
        <taxon>Metazoa</taxon>
        <taxon>Ecdysozoa</taxon>
        <taxon>Arthropoda</taxon>
        <taxon>Hexapoda</taxon>
        <taxon>Insecta</taxon>
        <taxon>Pterygota</taxon>
        <taxon>Neoptera</taxon>
        <taxon>Paraneoptera</taxon>
        <taxon>Hemiptera</taxon>
        <taxon>Sternorrhyncha</taxon>
        <taxon>Psylloidea</taxon>
        <taxon>Psyllidae</taxon>
        <taxon>Psyllinae</taxon>
        <taxon>Cacopsylla</taxon>
    </lineage>
</organism>
<feature type="domain" description="FP protein C-terminal" evidence="2">
    <location>
        <begin position="338"/>
        <end position="387"/>
    </location>
</feature>
<name>A0A8D8RY41_9HEMI</name>
<dbReference type="AlphaFoldDB" id="A0A8D8RY41"/>
<evidence type="ECO:0000313" key="3">
    <source>
        <dbReference type="EMBL" id="CAG6659783.1"/>
    </source>
</evidence>
<feature type="signal peptide" evidence="1">
    <location>
        <begin position="1"/>
        <end position="23"/>
    </location>
</feature>